<keyword evidence="6" id="KW-1185">Reference proteome</keyword>
<evidence type="ECO:0000256" key="3">
    <source>
        <dbReference type="ARBA" id="ARBA00023163"/>
    </source>
</evidence>
<evidence type="ECO:0000259" key="4">
    <source>
        <dbReference type="PROSITE" id="PS50949"/>
    </source>
</evidence>
<reference evidence="5" key="1">
    <citation type="journal article" date="2014" name="Int. J. Syst. Evol. Microbiol.">
        <title>Complete genome sequence of Corynebacterium casei LMG S-19264T (=DSM 44701T), isolated from a smear-ripened cheese.</title>
        <authorList>
            <consortium name="US DOE Joint Genome Institute (JGI-PGF)"/>
            <person name="Walter F."/>
            <person name="Albersmeier A."/>
            <person name="Kalinowski J."/>
            <person name="Ruckert C."/>
        </authorList>
    </citation>
    <scope>NUCLEOTIDE SEQUENCE</scope>
    <source>
        <strain evidence="5">KCTC 42731</strain>
    </source>
</reference>
<dbReference type="InterPro" id="IPR036390">
    <property type="entry name" value="WH_DNA-bd_sf"/>
</dbReference>
<comment type="caution">
    <text evidence="5">The sequence shown here is derived from an EMBL/GenBank/DDBJ whole genome shotgun (WGS) entry which is preliminary data.</text>
</comment>
<keyword evidence="2" id="KW-0238">DNA-binding</keyword>
<dbReference type="GO" id="GO:0003700">
    <property type="term" value="F:DNA-binding transcription factor activity"/>
    <property type="evidence" value="ECO:0007669"/>
    <property type="project" value="InterPro"/>
</dbReference>
<organism evidence="5 6">
    <name type="scientific">Thalassotalea marina</name>
    <dbReference type="NCBI Taxonomy" id="1673741"/>
    <lineage>
        <taxon>Bacteria</taxon>
        <taxon>Pseudomonadati</taxon>
        <taxon>Pseudomonadota</taxon>
        <taxon>Gammaproteobacteria</taxon>
        <taxon>Alteromonadales</taxon>
        <taxon>Colwelliaceae</taxon>
        <taxon>Thalassotalea</taxon>
    </lineage>
</organism>
<dbReference type="GO" id="GO:0003677">
    <property type="term" value="F:DNA binding"/>
    <property type="evidence" value="ECO:0007669"/>
    <property type="project" value="UniProtKB-KW"/>
</dbReference>
<dbReference type="SUPFAM" id="SSF46785">
    <property type="entry name" value="Winged helix' DNA-binding domain"/>
    <property type="match status" value="1"/>
</dbReference>
<name>A0A919BIC0_9GAMM</name>
<evidence type="ECO:0000256" key="2">
    <source>
        <dbReference type="ARBA" id="ARBA00023125"/>
    </source>
</evidence>
<keyword evidence="3" id="KW-0804">Transcription</keyword>
<accession>A0A919BIC0</accession>
<dbReference type="EMBL" id="BNCK01000003">
    <property type="protein sequence ID" value="GHF89339.1"/>
    <property type="molecule type" value="Genomic_DNA"/>
</dbReference>
<dbReference type="PANTHER" id="PTHR38445">
    <property type="entry name" value="HTH-TYPE TRANSCRIPTIONAL REPRESSOR YTRA"/>
    <property type="match status" value="1"/>
</dbReference>
<gene>
    <name evidence="5" type="ORF">GCM10017161_16470</name>
</gene>
<dbReference type="RefSeq" id="WP_189769110.1">
    <property type="nucleotide sequence ID" value="NZ_BNCK01000003.1"/>
</dbReference>
<dbReference type="AlphaFoldDB" id="A0A919BIC0"/>
<protein>
    <recommendedName>
        <fullName evidence="4">HTH gntR-type domain-containing protein</fullName>
    </recommendedName>
</protein>
<sequence length="138" mass="15361">MAKTSAIAIQIATGDARPIFRQIVDGIRKEIATGNLQSGAKLPSVRALALQLMINANTVAKAYGELTAQGLLESRKGLGIFVAEPKQMLSEEEQQLRLQEASERFVNDVMYLDFSPEHMTQYLLKQLLQLQQKDENKS</sequence>
<keyword evidence="1" id="KW-0805">Transcription regulation</keyword>
<evidence type="ECO:0000256" key="1">
    <source>
        <dbReference type="ARBA" id="ARBA00023015"/>
    </source>
</evidence>
<dbReference type="PROSITE" id="PS50949">
    <property type="entry name" value="HTH_GNTR"/>
    <property type="match status" value="1"/>
</dbReference>
<reference evidence="5" key="2">
    <citation type="submission" date="2020-09" db="EMBL/GenBank/DDBJ databases">
        <authorList>
            <person name="Sun Q."/>
            <person name="Kim S."/>
        </authorList>
    </citation>
    <scope>NUCLEOTIDE SEQUENCE</scope>
    <source>
        <strain evidence="5">KCTC 42731</strain>
    </source>
</reference>
<dbReference type="Gene3D" id="1.10.10.10">
    <property type="entry name" value="Winged helix-like DNA-binding domain superfamily/Winged helix DNA-binding domain"/>
    <property type="match status" value="1"/>
</dbReference>
<proteinExistence type="predicted"/>
<evidence type="ECO:0000313" key="6">
    <source>
        <dbReference type="Proteomes" id="UP000623842"/>
    </source>
</evidence>
<dbReference type="InterPro" id="IPR036388">
    <property type="entry name" value="WH-like_DNA-bd_sf"/>
</dbReference>
<dbReference type="Proteomes" id="UP000623842">
    <property type="component" value="Unassembled WGS sequence"/>
</dbReference>
<dbReference type="PANTHER" id="PTHR38445:SF9">
    <property type="entry name" value="HTH-TYPE TRANSCRIPTIONAL REPRESSOR YTRA"/>
    <property type="match status" value="1"/>
</dbReference>
<dbReference type="CDD" id="cd07377">
    <property type="entry name" value="WHTH_GntR"/>
    <property type="match status" value="1"/>
</dbReference>
<dbReference type="Pfam" id="PF00392">
    <property type="entry name" value="GntR"/>
    <property type="match status" value="1"/>
</dbReference>
<feature type="domain" description="HTH gntR-type" evidence="4">
    <location>
        <begin position="17"/>
        <end position="85"/>
    </location>
</feature>
<dbReference type="InterPro" id="IPR000524">
    <property type="entry name" value="Tscrpt_reg_HTH_GntR"/>
</dbReference>
<dbReference type="SMART" id="SM00345">
    <property type="entry name" value="HTH_GNTR"/>
    <property type="match status" value="1"/>
</dbReference>
<evidence type="ECO:0000313" key="5">
    <source>
        <dbReference type="EMBL" id="GHF89339.1"/>
    </source>
</evidence>